<sequence length="184" mass="21659">MRYINFGEKPYLEAIRSAVEYYDNNTVKYNKLYKKMYNGSLIMENDEIFLKYVYKKKEQNIKLEYVGCFDIQVGLWVWSWANSGDKLSASNDGKIRKLLNYGLNIPTSNLLREHLINSRCIFNSNIQYDIHIALISYITKMPIILCFDNIRINEDKKKIILLDKNNVEYSGIIEVFIPVNCDDL</sequence>
<accession>A0A1V0SGF8</accession>
<dbReference type="EMBL" id="KY684105">
    <property type="protein sequence ID" value="ARF10802.1"/>
    <property type="molecule type" value="Genomic_DNA"/>
</dbReference>
<evidence type="ECO:0000313" key="1">
    <source>
        <dbReference type="EMBL" id="ARF10802.1"/>
    </source>
</evidence>
<reference evidence="1" key="1">
    <citation type="journal article" date="2017" name="Science">
        <title>Giant viruses with an expanded complement of translation system components.</title>
        <authorList>
            <person name="Schulz F."/>
            <person name="Yutin N."/>
            <person name="Ivanova N.N."/>
            <person name="Ortega D.R."/>
            <person name="Lee T.K."/>
            <person name="Vierheilig J."/>
            <person name="Daims H."/>
            <person name="Horn M."/>
            <person name="Wagner M."/>
            <person name="Jensen G.J."/>
            <person name="Kyrpides N.C."/>
            <person name="Koonin E.V."/>
            <person name="Woyke T."/>
        </authorList>
    </citation>
    <scope>NUCLEOTIDE SEQUENCE</scope>
    <source>
        <strain evidence="1">HKV1</strain>
    </source>
</reference>
<gene>
    <name evidence="1" type="ORF">Hokovirus_3_75</name>
</gene>
<protein>
    <submittedName>
        <fullName evidence="1">Uncharacterized protein</fullName>
    </submittedName>
</protein>
<organism evidence="1">
    <name type="scientific">Hokovirus HKV1</name>
    <dbReference type="NCBI Taxonomy" id="1977638"/>
    <lineage>
        <taxon>Viruses</taxon>
        <taxon>Varidnaviria</taxon>
        <taxon>Bamfordvirae</taxon>
        <taxon>Nucleocytoviricota</taxon>
        <taxon>Megaviricetes</taxon>
        <taxon>Imitervirales</taxon>
        <taxon>Mimiviridae</taxon>
        <taxon>Klosneuvirinae</taxon>
        <taxon>Hokovirus</taxon>
    </lineage>
</organism>
<proteinExistence type="predicted"/>
<name>A0A1V0SGF8_9VIRU</name>